<dbReference type="EMBL" id="GBXM01074342">
    <property type="protein sequence ID" value="JAH34235.1"/>
    <property type="molecule type" value="Transcribed_RNA"/>
</dbReference>
<reference evidence="1" key="2">
    <citation type="journal article" date="2015" name="Fish Shellfish Immunol.">
        <title>Early steps in the European eel (Anguilla anguilla)-Vibrio vulnificus interaction in the gills: Role of the RtxA13 toxin.</title>
        <authorList>
            <person name="Callol A."/>
            <person name="Pajuelo D."/>
            <person name="Ebbesson L."/>
            <person name="Teles M."/>
            <person name="MacKenzie S."/>
            <person name="Amaro C."/>
        </authorList>
    </citation>
    <scope>NUCLEOTIDE SEQUENCE</scope>
</reference>
<dbReference type="AlphaFoldDB" id="A0A0E9S0S5"/>
<accession>A0A0E9S0S5</accession>
<proteinExistence type="predicted"/>
<reference evidence="1" key="1">
    <citation type="submission" date="2014-11" db="EMBL/GenBank/DDBJ databases">
        <authorList>
            <person name="Amaro Gonzalez C."/>
        </authorList>
    </citation>
    <scope>NUCLEOTIDE SEQUENCE</scope>
</reference>
<sequence length="46" mass="5322">MNHEFSFIKHHLHITASHISVTKLYRNTPLLLTLNTVVLYTACFPV</sequence>
<protein>
    <submittedName>
        <fullName evidence="1">Uncharacterized protein</fullName>
    </submittedName>
</protein>
<evidence type="ECO:0000313" key="1">
    <source>
        <dbReference type="EMBL" id="JAH34235.1"/>
    </source>
</evidence>
<name>A0A0E9S0S5_ANGAN</name>
<organism evidence="1">
    <name type="scientific">Anguilla anguilla</name>
    <name type="common">European freshwater eel</name>
    <name type="synonym">Muraena anguilla</name>
    <dbReference type="NCBI Taxonomy" id="7936"/>
    <lineage>
        <taxon>Eukaryota</taxon>
        <taxon>Metazoa</taxon>
        <taxon>Chordata</taxon>
        <taxon>Craniata</taxon>
        <taxon>Vertebrata</taxon>
        <taxon>Euteleostomi</taxon>
        <taxon>Actinopterygii</taxon>
        <taxon>Neopterygii</taxon>
        <taxon>Teleostei</taxon>
        <taxon>Anguilliformes</taxon>
        <taxon>Anguillidae</taxon>
        <taxon>Anguilla</taxon>
    </lineage>
</organism>